<dbReference type="Pfam" id="PF00370">
    <property type="entry name" value="FGGY_N"/>
    <property type="match status" value="1"/>
</dbReference>
<dbReference type="InterPro" id="IPR000577">
    <property type="entry name" value="Carb_kinase_FGGY"/>
</dbReference>
<dbReference type="GO" id="GO:0016301">
    <property type="term" value="F:kinase activity"/>
    <property type="evidence" value="ECO:0007669"/>
    <property type="project" value="UniProtKB-KW"/>
</dbReference>
<dbReference type="PROSITE" id="PS00445">
    <property type="entry name" value="FGGY_KINASES_2"/>
    <property type="match status" value="1"/>
</dbReference>
<evidence type="ECO:0000256" key="4">
    <source>
        <dbReference type="RuleBase" id="RU003733"/>
    </source>
</evidence>
<dbReference type="InterPro" id="IPR018485">
    <property type="entry name" value="FGGY_C"/>
</dbReference>
<dbReference type="InterPro" id="IPR043129">
    <property type="entry name" value="ATPase_NBD"/>
</dbReference>
<evidence type="ECO:0000259" key="6">
    <source>
        <dbReference type="Pfam" id="PF02782"/>
    </source>
</evidence>
<keyword evidence="8" id="KW-1185">Reference proteome</keyword>
<dbReference type="Gene3D" id="3.30.420.40">
    <property type="match status" value="2"/>
</dbReference>
<dbReference type="Pfam" id="PF02782">
    <property type="entry name" value="FGGY_C"/>
    <property type="match status" value="1"/>
</dbReference>
<proteinExistence type="inferred from homology"/>
<feature type="domain" description="Carbohydrate kinase FGGY N-terminal" evidence="5">
    <location>
        <begin position="9"/>
        <end position="252"/>
    </location>
</feature>
<dbReference type="InterPro" id="IPR018483">
    <property type="entry name" value="Carb_kinase_FGGY_CS"/>
</dbReference>
<dbReference type="AlphaFoldDB" id="A0A8J7SV12"/>
<dbReference type="GO" id="GO:0016773">
    <property type="term" value="F:phosphotransferase activity, alcohol group as acceptor"/>
    <property type="evidence" value="ECO:0007669"/>
    <property type="project" value="InterPro"/>
</dbReference>
<dbReference type="EMBL" id="JAESVP010000004">
    <property type="protein sequence ID" value="MBL4928156.1"/>
    <property type="molecule type" value="Genomic_DNA"/>
</dbReference>
<dbReference type="SUPFAM" id="SSF53067">
    <property type="entry name" value="Actin-like ATPase domain"/>
    <property type="match status" value="2"/>
</dbReference>
<organism evidence="7 8">
    <name type="scientific">Fuscibacter oryzae</name>
    <dbReference type="NCBI Taxonomy" id="2803939"/>
    <lineage>
        <taxon>Bacteria</taxon>
        <taxon>Pseudomonadati</taxon>
        <taxon>Pseudomonadota</taxon>
        <taxon>Alphaproteobacteria</taxon>
        <taxon>Rhodobacterales</taxon>
        <taxon>Paracoccaceae</taxon>
        <taxon>Fuscibacter</taxon>
    </lineage>
</organism>
<feature type="domain" description="Carbohydrate kinase FGGY C-terminal" evidence="6">
    <location>
        <begin position="262"/>
        <end position="449"/>
    </location>
</feature>
<dbReference type="PIRSF" id="PIRSF000538">
    <property type="entry name" value="GlpK"/>
    <property type="match status" value="1"/>
</dbReference>
<dbReference type="Proteomes" id="UP000619033">
    <property type="component" value="Unassembled WGS sequence"/>
</dbReference>
<dbReference type="PANTHER" id="PTHR43095:SF3">
    <property type="entry name" value="L-XYLULOSE_3-KETO-L-GULONATE KINASE"/>
    <property type="match status" value="1"/>
</dbReference>
<accession>A0A8J7SV12</accession>
<dbReference type="InterPro" id="IPR050406">
    <property type="entry name" value="FGGY_Carb_Kinase"/>
</dbReference>
<protein>
    <submittedName>
        <fullName evidence="7">Carbohydrate kinase</fullName>
    </submittedName>
</protein>
<evidence type="ECO:0000259" key="5">
    <source>
        <dbReference type="Pfam" id="PF00370"/>
    </source>
</evidence>
<gene>
    <name evidence="7" type="ORF">JI744_08580</name>
</gene>
<evidence type="ECO:0000313" key="7">
    <source>
        <dbReference type="EMBL" id="MBL4928156.1"/>
    </source>
</evidence>
<evidence type="ECO:0000256" key="2">
    <source>
        <dbReference type="ARBA" id="ARBA00022679"/>
    </source>
</evidence>
<evidence type="ECO:0000256" key="3">
    <source>
        <dbReference type="ARBA" id="ARBA00022777"/>
    </source>
</evidence>
<dbReference type="PANTHER" id="PTHR43095">
    <property type="entry name" value="SUGAR KINASE"/>
    <property type="match status" value="1"/>
</dbReference>
<evidence type="ECO:0000313" key="8">
    <source>
        <dbReference type="Proteomes" id="UP000619033"/>
    </source>
</evidence>
<evidence type="ECO:0000256" key="1">
    <source>
        <dbReference type="ARBA" id="ARBA00009156"/>
    </source>
</evidence>
<dbReference type="InterPro" id="IPR018484">
    <property type="entry name" value="FGGY_N"/>
</dbReference>
<sequence length="512" mass="53527">MTSTPGPCLLGIDNGLTVTKAVVFDAAGVVLAVARRRLPQIIPRPRHVERGMAALWAATAEAIAEALAKSGRAADIAAVAATAHGDGIYLLDAAGTPLGHGILSLDSRAAGVVAGWQADGTAQAALARTGQMPHASAPAALLEWLRRNEPDRFARIGHVLACKDWLRYCLTGQIGTDLTEASTSFTDVNTQGYDSNILSLFGLQSLPCTLPQVARPDEVVGHISDVAARLTGLRAGTPVVAGLHDVTASALGIGGHGLGQIAIVAGTYSINETVSQVPKTDARWFCRNGLRLGEWNNMAISPASAANYDWFLDTLCAPERASAEAGGGSIHDRIGQEVQVALDRPSTVLFHPYLYGSPHGAGASGGFLGLRGWHDRADLLRAVIEGIAFNHRVHVDALRDGFNPGIARLTGGISRNPVFAQIFADVLDMPVSVSQTEEAAAWGAALCAGSGVGLFTSPTADPRDLDALGQTYHPDPARSADMARRYALHCDIATSLAPLWPRIEGLAEGAAP</sequence>
<comment type="similarity">
    <text evidence="1 4">Belongs to the FGGY kinase family.</text>
</comment>
<keyword evidence="2 4" id="KW-0808">Transferase</keyword>
<dbReference type="RefSeq" id="WP_202659601.1">
    <property type="nucleotide sequence ID" value="NZ_JAESVP010000004.1"/>
</dbReference>
<dbReference type="GO" id="GO:0005975">
    <property type="term" value="P:carbohydrate metabolic process"/>
    <property type="evidence" value="ECO:0007669"/>
    <property type="project" value="InterPro"/>
</dbReference>
<keyword evidence="3 4" id="KW-0418">Kinase</keyword>
<dbReference type="CDD" id="cd07802">
    <property type="entry name" value="ASKHA_NBD_FGGY_EcLyxK-like"/>
    <property type="match status" value="1"/>
</dbReference>
<comment type="caution">
    <text evidence="7">The sequence shown here is derived from an EMBL/GenBank/DDBJ whole genome shotgun (WGS) entry which is preliminary data.</text>
</comment>
<reference evidence="7" key="1">
    <citation type="submission" date="2021-01" db="EMBL/GenBank/DDBJ databases">
        <title>Genome seq and assembly of Tabrizicola sp. KVB23.</title>
        <authorList>
            <person name="Chhetri G."/>
        </authorList>
    </citation>
    <scope>NUCLEOTIDE SEQUENCE</scope>
    <source>
        <strain evidence="7">KVB23</strain>
    </source>
</reference>
<name>A0A8J7SV12_9RHOB</name>